<keyword evidence="9" id="KW-1185">Reference proteome</keyword>
<accession>A0A3N0ES91</accession>
<dbReference type="OrthoDB" id="9803665at2"/>
<evidence type="ECO:0000313" key="8">
    <source>
        <dbReference type="EMBL" id="RNL90770.1"/>
    </source>
</evidence>
<sequence length="475" mass="53226">MLKKIEELERRAGQLEPGEEIRKHICTEGYKYADDFISKLPGIPGYARREMRELRSMEVEENGKTMEQLLEILGSDVDYTGINSASGRHMGYIPGGGLWTSAVADMLAAVTNRYSGIAYSSPGAVEIENQMIRWLTSVAGYPAEAHGNLTSGGSIANLIAVQVARDHHGIKASNVEKAVIYFTEQVHHCIHKALHTTGLSEAIRRTVPVDEDYRMDTATLRKQISEDRLLGLNPFMVVATAGTTDTGAIDPLDQIADITEEYGMWFHIDAAYGGFFNLVEAVRYKFKGLERSDSVVMDPHKTLFIPYGSGVVLVRNREALLRSYAHQAAYMKDAYGTGQLDPADSGPELSRHFRGLRLWLPLHLHGTAPFRAALEEKLLLCRYFHREAGAMGFETGKEPDLSVAIFRIPDDPDNRKNERFLRVLHADGRVFFSSTTIRGKLWMRCAVVSFRTHRREIDIALQMIREHKDGMLSAI</sequence>
<dbReference type="Pfam" id="PF00282">
    <property type="entry name" value="Pyridoxal_deC"/>
    <property type="match status" value="1"/>
</dbReference>
<keyword evidence="8" id="KW-0808">Transferase</keyword>
<evidence type="ECO:0000256" key="1">
    <source>
        <dbReference type="ARBA" id="ARBA00001933"/>
    </source>
</evidence>
<dbReference type="PANTHER" id="PTHR11999">
    <property type="entry name" value="GROUP II PYRIDOXAL-5-PHOSPHATE DECARBOXYLASE"/>
    <property type="match status" value="1"/>
</dbReference>
<evidence type="ECO:0000256" key="6">
    <source>
        <dbReference type="PIRSR" id="PIRSR602129-50"/>
    </source>
</evidence>
<comment type="cofactor">
    <cofactor evidence="1 6 7">
        <name>pyridoxal 5'-phosphate</name>
        <dbReference type="ChEBI" id="CHEBI:597326"/>
    </cofactor>
</comment>
<gene>
    <name evidence="8" type="ORF">ED312_06260</name>
</gene>
<dbReference type="Proteomes" id="UP000267469">
    <property type="component" value="Unassembled WGS sequence"/>
</dbReference>
<proteinExistence type="inferred from homology"/>
<comment type="caution">
    <text evidence="8">The sequence shown here is derived from an EMBL/GenBank/DDBJ whole genome shotgun (WGS) entry which is preliminary data.</text>
</comment>
<dbReference type="PRINTS" id="PR00800">
    <property type="entry name" value="YHDCRBOXLASE"/>
</dbReference>
<dbReference type="Gene3D" id="3.40.640.10">
    <property type="entry name" value="Type I PLP-dependent aspartate aminotransferase-like (Major domain)"/>
    <property type="match status" value="1"/>
</dbReference>
<feature type="modified residue" description="N6-(pyridoxal phosphate)lysine" evidence="6">
    <location>
        <position position="301"/>
    </location>
</feature>
<dbReference type="InterPro" id="IPR015422">
    <property type="entry name" value="PyrdxlP-dep_Trfase_small"/>
</dbReference>
<keyword evidence="5 7" id="KW-0456">Lyase</keyword>
<name>A0A3N0ES91_SINP1</name>
<dbReference type="GO" id="GO:0008483">
    <property type="term" value="F:transaminase activity"/>
    <property type="evidence" value="ECO:0007669"/>
    <property type="project" value="UniProtKB-KW"/>
</dbReference>
<evidence type="ECO:0000256" key="5">
    <source>
        <dbReference type="ARBA" id="ARBA00023239"/>
    </source>
</evidence>
<dbReference type="InterPro" id="IPR015424">
    <property type="entry name" value="PyrdxlP-dep_Trfase"/>
</dbReference>
<keyword evidence="4 6" id="KW-0663">Pyridoxal phosphate</keyword>
<dbReference type="InterPro" id="IPR015421">
    <property type="entry name" value="PyrdxlP-dep_Trfase_major"/>
</dbReference>
<dbReference type="GO" id="GO:0016831">
    <property type="term" value="F:carboxy-lyase activity"/>
    <property type="evidence" value="ECO:0007669"/>
    <property type="project" value="UniProtKB-KW"/>
</dbReference>
<organism evidence="8 9">
    <name type="scientific">Sinomicrobium pectinilyticum</name>
    <dbReference type="NCBI Taxonomy" id="1084421"/>
    <lineage>
        <taxon>Bacteria</taxon>
        <taxon>Pseudomonadati</taxon>
        <taxon>Bacteroidota</taxon>
        <taxon>Flavobacteriia</taxon>
        <taxon>Flavobacteriales</taxon>
        <taxon>Flavobacteriaceae</taxon>
        <taxon>Sinomicrobium</taxon>
    </lineage>
</organism>
<evidence type="ECO:0000256" key="2">
    <source>
        <dbReference type="ARBA" id="ARBA00009533"/>
    </source>
</evidence>
<dbReference type="GO" id="GO:0019752">
    <property type="term" value="P:carboxylic acid metabolic process"/>
    <property type="evidence" value="ECO:0007669"/>
    <property type="project" value="InterPro"/>
</dbReference>
<dbReference type="InterPro" id="IPR002129">
    <property type="entry name" value="PyrdxlP-dep_de-COase"/>
</dbReference>
<dbReference type="PANTHER" id="PTHR11999:SF70">
    <property type="entry name" value="MIP05841P"/>
    <property type="match status" value="1"/>
</dbReference>
<dbReference type="GO" id="GO:0006520">
    <property type="term" value="P:amino acid metabolic process"/>
    <property type="evidence" value="ECO:0007669"/>
    <property type="project" value="InterPro"/>
</dbReference>
<dbReference type="SUPFAM" id="SSF53383">
    <property type="entry name" value="PLP-dependent transferases"/>
    <property type="match status" value="1"/>
</dbReference>
<keyword evidence="3" id="KW-0210">Decarboxylase</keyword>
<dbReference type="GO" id="GO:0030170">
    <property type="term" value="F:pyridoxal phosphate binding"/>
    <property type="evidence" value="ECO:0007669"/>
    <property type="project" value="InterPro"/>
</dbReference>
<dbReference type="GO" id="GO:0005737">
    <property type="term" value="C:cytoplasm"/>
    <property type="evidence" value="ECO:0007669"/>
    <property type="project" value="TreeGrafter"/>
</dbReference>
<comment type="similarity">
    <text evidence="2 7">Belongs to the group II decarboxylase family.</text>
</comment>
<evidence type="ECO:0000256" key="3">
    <source>
        <dbReference type="ARBA" id="ARBA00022793"/>
    </source>
</evidence>
<dbReference type="AlphaFoldDB" id="A0A3N0ES91"/>
<dbReference type="EMBL" id="RJTM01000029">
    <property type="protein sequence ID" value="RNL90770.1"/>
    <property type="molecule type" value="Genomic_DNA"/>
</dbReference>
<reference evidence="8 9" key="1">
    <citation type="submission" date="2018-10" db="EMBL/GenBank/DDBJ databases">
        <title>Sinomicrobium pectinilyticum sp. nov., a pectinase-producing bacterium isolated from alkaline and saline soil, and emended description of the genus Sinomicrobium.</title>
        <authorList>
            <person name="Cheng B."/>
            <person name="Li C."/>
            <person name="Lai Q."/>
            <person name="Du M."/>
            <person name="Shao Z."/>
            <person name="Xu P."/>
            <person name="Yang C."/>
        </authorList>
    </citation>
    <scope>NUCLEOTIDE SEQUENCE [LARGE SCALE GENOMIC DNA]</scope>
    <source>
        <strain evidence="8 9">5DNS001</strain>
    </source>
</reference>
<evidence type="ECO:0000256" key="4">
    <source>
        <dbReference type="ARBA" id="ARBA00022898"/>
    </source>
</evidence>
<dbReference type="RefSeq" id="WP_123215146.1">
    <property type="nucleotide sequence ID" value="NZ_RJTM01000029.1"/>
</dbReference>
<dbReference type="Gene3D" id="3.90.1150.10">
    <property type="entry name" value="Aspartate Aminotransferase, domain 1"/>
    <property type="match status" value="1"/>
</dbReference>
<dbReference type="InterPro" id="IPR010977">
    <property type="entry name" value="Aromatic_deC"/>
</dbReference>
<protein>
    <submittedName>
        <fullName evidence="8">Aminotransferase class V-fold PLP-dependent enzyme</fullName>
    </submittedName>
</protein>
<evidence type="ECO:0000313" key="9">
    <source>
        <dbReference type="Proteomes" id="UP000267469"/>
    </source>
</evidence>
<keyword evidence="8" id="KW-0032">Aminotransferase</keyword>
<evidence type="ECO:0000256" key="7">
    <source>
        <dbReference type="RuleBase" id="RU000382"/>
    </source>
</evidence>